<dbReference type="Proteomes" id="UP000193642">
    <property type="component" value="Unassembled WGS sequence"/>
</dbReference>
<keyword evidence="4" id="KW-1185">Reference proteome</keyword>
<feature type="domain" description="J" evidence="2">
    <location>
        <begin position="9"/>
        <end position="82"/>
    </location>
</feature>
<evidence type="ECO:0000313" key="3">
    <source>
        <dbReference type="EMBL" id="ORY50827.1"/>
    </source>
</evidence>
<dbReference type="CDD" id="cd06257">
    <property type="entry name" value="DnaJ"/>
    <property type="match status" value="1"/>
</dbReference>
<evidence type="ECO:0000313" key="4">
    <source>
        <dbReference type="Proteomes" id="UP000193642"/>
    </source>
</evidence>
<dbReference type="PROSITE" id="PS50076">
    <property type="entry name" value="DNAJ_2"/>
    <property type="match status" value="1"/>
</dbReference>
<sequence length="256" mass="29079">MLGFGLSFDPYVELGVDRNVTPEDLKTAYRHACLRTDPDQFPAKERSLAQAKFRRHQQQQPSVTPSTTLTRPSNSKQPDSTSHSNNSTDVPSASHSDFPQTPPLQQPHHPTPLDDEEPPQPTCFITQKNFYEYYLTKQKAMYEKELFEQRAYYEQQIHAANQHIHAQVQEIQALRIREQQYFTQLTQAGGSGVGTVGQAYGFCAPQYYDTSNHASWFGVMSHQVQAGQQRQQGQLVDEVKREASCEKGENVGTMKE</sequence>
<dbReference type="InterPro" id="IPR001623">
    <property type="entry name" value="DnaJ_domain"/>
</dbReference>
<dbReference type="OrthoDB" id="10250354at2759"/>
<evidence type="ECO:0000259" key="2">
    <source>
        <dbReference type="PROSITE" id="PS50076"/>
    </source>
</evidence>
<proteinExistence type="predicted"/>
<evidence type="ECO:0000256" key="1">
    <source>
        <dbReference type="SAM" id="MobiDB-lite"/>
    </source>
</evidence>
<dbReference type="EMBL" id="MCGO01000006">
    <property type="protein sequence ID" value="ORY50827.1"/>
    <property type="molecule type" value="Genomic_DNA"/>
</dbReference>
<accession>A0A1Y2CV37</accession>
<feature type="compositionally biased region" description="Low complexity" evidence="1">
    <location>
        <begin position="58"/>
        <end position="70"/>
    </location>
</feature>
<feature type="region of interest" description="Disordered" evidence="1">
    <location>
        <begin position="49"/>
        <end position="122"/>
    </location>
</feature>
<name>A0A1Y2CV37_9FUNG</name>
<dbReference type="SUPFAM" id="SSF46565">
    <property type="entry name" value="Chaperone J-domain"/>
    <property type="match status" value="1"/>
</dbReference>
<dbReference type="AlphaFoldDB" id="A0A1Y2CV37"/>
<protein>
    <recommendedName>
        <fullName evidence="2">J domain-containing protein</fullName>
    </recommendedName>
</protein>
<dbReference type="InterPro" id="IPR036869">
    <property type="entry name" value="J_dom_sf"/>
</dbReference>
<dbReference type="Gene3D" id="1.10.287.110">
    <property type="entry name" value="DnaJ domain"/>
    <property type="match status" value="1"/>
</dbReference>
<gene>
    <name evidence="3" type="ORF">BCR33DRAFT_712804</name>
</gene>
<comment type="caution">
    <text evidence="3">The sequence shown here is derived from an EMBL/GenBank/DDBJ whole genome shotgun (WGS) entry which is preliminary data.</text>
</comment>
<reference evidence="3 4" key="1">
    <citation type="submission" date="2016-07" db="EMBL/GenBank/DDBJ databases">
        <title>Pervasive Adenine N6-methylation of Active Genes in Fungi.</title>
        <authorList>
            <consortium name="DOE Joint Genome Institute"/>
            <person name="Mondo S.J."/>
            <person name="Dannebaum R.O."/>
            <person name="Kuo R.C."/>
            <person name="Labutti K."/>
            <person name="Haridas S."/>
            <person name="Kuo A."/>
            <person name="Salamov A."/>
            <person name="Ahrendt S.R."/>
            <person name="Lipzen A."/>
            <person name="Sullivan W."/>
            <person name="Andreopoulos W.B."/>
            <person name="Clum A."/>
            <person name="Lindquist E."/>
            <person name="Daum C."/>
            <person name="Ramamoorthy G.K."/>
            <person name="Gryganskyi A."/>
            <person name="Culley D."/>
            <person name="Magnuson J.K."/>
            <person name="James T.Y."/>
            <person name="O'Malley M.A."/>
            <person name="Stajich J.E."/>
            <person name="Spatafora J.W."/>
            <person name="Visel A."/>
            <person name="Grigoriev I.V."/>
        </authorList>
    </citation>
    <scope>NUCLEOTIDE SEQUENCE [LARGE SCALE GENOMIC DNA]</scope>
    <source>
        <strain evidence="3 4">JEL800</strain>
    </source>
</reference>
<feature type="compositionally biased region" description="Polar residues" evidence="1">
    <location>
        <begin position="71"/>
        <end position="98"/>
    </location>
</feature>
<organism evidence="3 4">
    <name type="scientific">Rhizoclosmatium globosum</name>
    <dbReference type="NCBI Taxonomy" id="329046"/>
    <lineage>
        <taxon>Eukaryota</taxon>
        <taxon>Fungi</taxon>
        <taxon>Fungi incertae sedis</taxon>
        <taxon>Chytridiomycota</taxon>
        <taxon>Chytridiomycota incertae sedis</taxon>
        <taxon>Chytridiomycetes</taxon>
        <taxon>Chytridiales</taxon>
        <taxon>Chytriomycetaceae</taxon>
        <taxon>Rhizoclosmatium</taxon>
    </lineage>
</organism>